<name>A0AAD9R1C5_ACRCE</name>
<sequence>MLRYVEGEHLRNCPPDTLDSGLQKLPLEYVYEYPKGLSSPGNWNTNFKTLKKLPTGEELKGTKGYESFMRFFTTFEITPEQLRERARERLNDLNNSTMDLVKEYTGLNDDTKARDKFISEIQRQERYFNRLSFPSEESDENAFIKCFDADSAKKNCPKRWEAMQTWIKSTQKVKDQIKPFLKDLLYDAGPKNCIPKCPMDVIPWFHGHAVFQYYISGSKDCSVKATQGLPFFTENYGPKWTEYTTTVHEFAGHHVEVQSYNEYFQRECSDPIGWLSTPNYFTAITEGWGSYNEYELFPNYTTLYSFTNSNKATILRQKYGMLYFQILYALRTIADIDLNYYGTPTSTVRKMYRQYLWEDNSHQVKKDIIRLQSLPGFATSYMIGQIKISEMKALAKKELGEDFSLKDFHYEVLREGEFPLDYLEEHMKYYIACKKNPQDVGCEEFL</sequence>
<dbReference type="EMBL" id="JARQWQ010000006">
    <property type="protein sequence ID" value="KAK2571316.1"/>
    <property type="molecule type" value="Genomic_DNA"/>
</dbReference>
<dbReference type="AlphaFoldDB" id="A0AAD9R1C5"/>
<keyword evidence="2" id="KW-1185">Reference proteome</keyword>
<dbReference type="InterPro" id="IPR010281">
    <property type="entry name" value="DUF885"/>
</dbReference>
<evidence type="ECO:0000313" key="1">
    <source>
        <dbReference type="EMBL" id="KAK2571316.1"/>
    </source>
</evidence>
<gene>
    <name evidence="1" type="ORF">P5673_003896</name>
</gene>
<dbReference type="PANTHER" id="PTHR33361">
    <property type="entry name" value="GLR0591 PROTEIN"/>
    <property type="match status" value="1"/>
</dbReference>
<proteinExistence type="predicted"/>
<dbReference type="Proteomes" id="UP001249851">
    <property type="component" value="Unassembled WGS sequence"/>
</dbReference>
<reference evidence="1" key="1">
    <citation type="journal article" date="2023" name="G3 (Bethesda)">
        <title>Whole genome assembly and annotation of the endangered Caribbean coral Acropora cervicornis.</title>
        <authorList>
            <person name="Selwyn J.D."/>
            <person name="Vollmer S.V."/>
        </authorList>
    </citation>
    <scope>NUCLEOTIDE SEQUENCE</scope>
    <source>
        <strain evidence="1">K2</strain>
    </source>
</reference>
<protein>
    <recommendedName>
        <fullName evidence="3">DUF885 domain-containing protein</fullName>
    </recommendedName>
</protein>
<accession>A0AAD9R1C5</accession>
<reference evidence="1" key="2">
    <citation type="journal article" date="2023" name="Science">
        <title>Genomic signatures of disease resistance in endangered staghorn corals.</title>
        <authorList>
            <person name="Vollmer S.V."/>
            <person name="Selwyn J.D."/>
            <person name="Despard B.A."/>
            <person name="Roesel C.L."/>
        </authorList>
    </citation>
    <scope>NUCLEOTIDE SEQUENCE</scope>
    <source>
        <strain evidence="1">K2</strain>
    </source>
</reference>
<dbReference type="Pfam" id="PF05960">
    <property type="entry name" value="DUF885"/>
    <property type="match status" value="1"/>
</dbReference>
<dbReference type="PANTHER" id="PTHR33361:SF2">
    <property type="entry name" value="DUF885 DOMAIN-CONTAINING PROTEIN"/>
    <property type="match status" value="1"/>
</dbReference>
<comment type="caution">
    <text evidence="1">The sequence shown here is derived from an EMBL/GenBank/DDBJ whole genome shotgun (WGS) entry which is preliminary data.</text>
</comment>
<evidence type="ECO:0000313" key="2">
    <source>
        <dbReference type="Proteomes" id="UP001249851"/>
    </source>
</evidence>
<evidence type="ECO:0008006" key="3">
    <source>
        <dbReference type="Google" id="ProtNLM"/>
    </source>
</evidence>
<organism evidence="1 2">
    <name type="scientific">Acropora cervicornis</name>
    <name type="common">Staghorn coral</name>
    <dbReference type="NCBI Taxonomy" id="6130"/>
    <lineage>
        <taxon>Eukaryota</taxon>
        <taxon>Metazoa</taxon>
        <taxon>Cnidaria</taxon>
        <taxon>Anthozoa</taxon>
        <taxon>Hexacorallia</taxon>
        <taxon>Scleractinia</taxon>
        <taxon>Astrocoeniina</taxon>
        <taxon>Acroporidae</taxon>
        <taxon>Acropora</taxon>
    </lineage>
</organism>